<evidence type="ECO:0000313" key="3">
    <source>
        <dbReference type="Proteomes" id="UP000824120"/>
    </source>
</evidence>
<evidence type="ECO:0000256" key="1">
    <source>
        <dbReference type="SAM" id="MobiDB-lite"/>
    </source>
</evidence>
<evidence type="ECO:0000313" key="2">
    <source>
        <dbReference type="EMBL" id="KAG5609402.1"/>
    </source>
</evidence>
<comment type="caution">
    <text evidence="2">The sequence shown here is derived from an EMBL/GenBank/DDBJ whole genome shotgun (WGS) entry which is preliminary data.</text>
</comment>
<reference evidence="2 3" key="1">
    <citation type="submission" date="2020-09" db="EMBL/GenBank/DDBJ databases">
        <title>De no assembly of potato wild relative species, Solanum commersonii.</title>
        <authorList>
            <person name="Cho K."/>
        </authorList>
    </citation>
    <scope>NUCLEOTIDE SEQUENCE [LARGE SCALE GENOMIC DNA]</scope>
    <source>
        <strain evidence="2">LZ3.2</strain>
        <tissue evidence="2">Leaf</tissue>
    </source>
</reference>
<protein>
    <submittedName>
        <fullName evidence="2">Uncharacterized protein</fullName>
    </submittedName>
</protein>
<feature type="compositionally biased region" description="Basic and acidic residues" evidence="1">
    <location>
        <begin position="27"/>
        <end position="36"/>
    </location>
</feature>
<gene>
    <name evidence="2" type="ORF">H5410_020683</name>
</gene>
<keyword evidence="3" id="KW-1185">Reference proteome</keyword>
<organism evidence="2 3">
    <name type="scientific">Solanum commersonii</name>
    <name type="common">Commerson's wild potato</name>
    <name type="synonym">Commerson's nightshade</name>
    <dbReference type="NCBI Taxonomy" id="4109"/>
    <lineage>
        <taxon>Eukaryota</taxon>
        <taxon>Viridiplantae</taxon>
        <taxon>Streptophyta</taxon>
        <taxon>Embryophyta</taxon>
        <taxon>Tracheophyta</taxon>
        <taxon>Spermatophyta</taxon>
        <taxon>Magnoliopsida</taxon>
        <taxon>eudicotyledons</taxon>
        <taxon>Gunneridae</taxon>
        <taxon>Pentapetalae</taxon>
        <taxon>asterids</taxon>
        <taxon>lamiids</taxon>
        <taxon>Solanales</taxon>
        <taxon>Solanaceae</taxon>
        <taxon>Solanoideae</taxon>
        <taxon>Solaneae</taxon>
        <taxon>Solanum</taxon>
    </lineage>
</organism>
<proteinExistence type="predicted"/>
<feature type="region of interest" description="Disordered" evidence="1">
    <location>
        <begin position="27"/>
        <end position="46"/>
    </location>
</feature>
<name>A0A9J5Z9T0_SOLCO</name>
<dbReference type="EMBL" id="JACXVP010000004">
    <property type="protein sequence ID" value="KAG5609402.1"/>
    <property type="molecule type" value="Genomic_DNA"/>
</dbReference>
<sequence length="79" mass="9102">MLEMPYEPTPQLPDPRRLRFALELCNKERQRNKGEKGPLTNRRHNSQRMVLALTSIVKKKLSCDSVSTDKCTADMTTIL</sequence>
<dbReference type="Proteomes" id="UP000824120">
    <property type="component" value="Chromosome 4"/>
</dbReference>
<accession>A0A9J5Z9T0</accession>
<dbReference type="AlphaFoldDB" id="A0A9J5Z9T0"/>